<dbReference type="AlphaFoldDB" id="A0A841R6M6"/>
<dbReference type="Proteomes" id="UP000587760">
    <property type="component" value="Unassembled WGS sequence"/>
</dbReference>
<comment type="caution">
    <text evidence="1">The sequence shown here is derived from an EMBL/GenBank/DDBJ whole genome shotgun (WGS) entry which is preliminary data.</text>
</comment>
<evidence type="ECO:0008006" key="3">
    <source>
        <dbReference type="Google" id="ProtNLM"/>
    </source>
</evidence>
<proteinExistence type="predicted"/>
<keyword evidence="2" id="KW-1185">Reference proteome</keyword>
<evidence type="ECO:0000313" key="1">
    <source>
        <dbReference type="EMBL" id="MBB6479505.1"/>
    </source>
</evidence>
<name>A0A841R6M6_9SPIO</name>
<gene>
    <name evidence="1" type="ORF">HNR50_001163</name>
</gene>
<evidence type="ECO:0000313" key="2">
    <source>
        <dbReference type="Proteomes" id="UP000587760"/>
    </source>
</evidence>
<dbReference type="EMBL" id="JACHGJ010000002">
    <property type="protein sequence ID" value="MBB6479505.1"/>
    <property type="molecule type" value="Genomic_DNA"/>
</dbReference>
<dbReference type="PROSITE" id="PS51257">
    <property type="entry name" value="PROKAR_LIPOPROTEIN"/>
    <property type="match status" value="1"/>
</dbReference>
<sequence length="238" mass="26308">MKKSVILIIAAFLLSGCFDFLPFYKYDSDPEPVYVHWSVTGGGTDWKINETGKWGNGGAEIFFDGNTFQANSVWSEGRAPAFGNLTAFGPLSPFQIMTGYLQSFLSGIDFSTPGISISTDISGTLVTYTAYTGEVGWSIPYEAEIDGFTFLDYLDPNQLSGSGTLAVVEFNTQSDDPFLQGQGLAVFHNGYPGGLLYFAFEHHSGYISLFHLNYSSSSQSVDYFGQLEADYKWYFFPY</sequence>
<reference evidence="1 2" key="1">
    <citation type="submission" date="2020-08" db="EMBL/GenBank/DDBJ databases">
        <title>Genomic Encyclopedia of Type Strains, Phase IV (KMG-IV): sequencing the most valuable type-strain genomes for metagenomic binning, comparative biology and taxonomic classification.</title>
        <authorList>
            <person name="Goeker M."/>
        </authorList>
    </citation>
    <scope>NUCLEOTIDE SEQUENCE [LARGE SCALE GENOMIC DNA]</scope>
    <source>
        <strain evidence="1 2">DSM 2461</strain>
    </source>
</reference>
<organism evidence="1 2">
    <name type="scientific">Spirochaeta isovalerica</name>
    <dbReference type="NCBI Taxonomy" id="150"/>
    <lineage>
        <taxon>Bacteria</taxon>
        <taxon>Pseudomonadati</taxon>
        <taxon>Spirochaetota</taxon>
        <taxon>Spirochaetia</taxon>
        <taxon>Spirochaetales</taxon>
        <taxon>Spirochaetaceae</taxon>
        <taxon>Spirochaeta</taxon>
    </lineage>
</organism>
<protein>
    <recommendedName>
        <fullName evidence="3">Lipoprotein</fullName>
    </recommendedName>
</protein>
<accession>A0A841R6M6</accession>
<dbReference type="RefSeq" id="WP_184744795.1">
    <property type="nucleotide sequence ID" value="NZ_JACHGJ010000002.1"/>
</dbReference>